<dbReference type="STRING" id="930131.SAMN05216389_10889"/>
<dbReference type="NCBIfam" id="NF010188">
    <property type="entry name" value="PRK13667.1"/>
    <property type="match status" value="1"/>
</dbReference>
<protein>
    <recommendedName>
        <fullName evidence="5">DNA-directed RNA polymerase subunit epsilon</fullName>
        <shortName evidence="5">RNAP epsilon subunit</shortName>
        <ecNumber evidence="5">2.7.7.6</ecNumber>
    </recommendedName>
    <alternativeName>
        <fullName evidence="5">RNA polymerase epsilon subunit</fullName>
    </alternativeName>
    <alternativeName>
        <fullName evidence="5">Transcriptase subunit epsilon</fullName>
    </alternativeName>
</protein>
<dbReference type="EMBL" id="FOHE01000008">
    <property type="protein sequence ID" value="SET29068.1"/>
    <property type="molecule type" value="Genomic_DNA"/>
</dbReference>
<accession>A0A1I0DAQ8</accession>
<keyword evidence="1 5" id="KW-0240">DNA-directed RNA polymerase</keyword>
<evidence type="ECO:0000256" key="5">
    <source>
        <dbReference type="HAMAP-Rule" id="MF_01553"/>
    </source>
</evidence>
<proteinExistence type="inferred from homology"/>
<gene>
    <name evidence="5" type="primary">rpoY</name>
    <name evidence="6" type="ORF">SAMN05216389_10889</name>
</gene>
<evidence type="ECO:0000313" key="6">
    <source>
        <dbReference type="EMBL" id="SET29068.1"/>
    </source>
</evidence>
<dbReference type="OrthoDB" id="2147503at2"/>
<dbReference type="EC" id="2.7.7.6" evidence="5"/>
<evidence type="ECO:0000256" key="2">
    <source>
        <dbReference type="ARBA" id="ARBA00022679"/>
    </source>
</evidence>
<keyword evidence="3 5" id="KW-0548">Nucleotidyltransferase</keyword>
<dbReference type="Gene3D" id="3.10.20.730">
    <property type="entry name" value="RNAP, epsilon subunit-like"/>
    <property type="match status" value="1"/>
</dbReference>
<dbReference type="Pfam" id="PF07288">
    <property type="entry name" value="RpoY"/>
    <property type="match status" value="1"/>
</dbReference>
<comment type="subunit">
    <text evidence="5">RNAP is composed of a core of 2 alpha, a beta and a beta' subunit. The core is associated with a delta subunit, and at least one of epsilon or omega. When a sigma factor is associated with the core the holoenzyme is formed, which can initiate transcription.</text>
</comment>
<name>A0A1I0DAQ8_9BACI</name>
<evidence type="ECO:0000313" key="7">
    <source>
        <dbReference type="Proteomes" id="UP000198618"/>
    </source>
</evidence>
<dbReference type="InterPro" id="IPR009907">
    <property type="entry name" value="RpoY"/>
</dbReference>
<keyword evidence="4 5" id="KW-0804">Transcription</keyword>
<dbReference type="Proteomes" id="UP000198618">
    <property type="component" value="Unassembled WGS sequence"/>
</dbReference>
<keyword evidence="2 5" id="KW-0808">Transferase</keyword>
<evidence type="ECO:0000256" key="4">
    <source>
        <dbReference type="ARBA" id="ARBA00023163"/>
    </source>
</evidence>
<dbReference type="GO" id="GO:0003899">
    <property type="term" value="F:DNA-directed RNA polymerase activity"/>
    <property type="evidence" value="ECO:0007669"/>
    <property type="project" value="UniProtKB-UniRule"/>
</dbReference>
<evidence type="ECO:0000256" key="1">
    <source>
        <dbReference type="ARBA" id="ARBA00022478"/>
    </source>
</evidence>
<dbReference type="HAMAP" id="MF_01553">
    <property type="entry name" value="RNApol_bact_RpoY"/>
    <property type="match status" value="1"/>
</dbReference>
<evidence type="ECO:0000256" key="3">
    <source>
        <dbReference type="ARBA" id="ARBA00022695"/>
    </source>
</evidence>
<dbReference type="GO" id="GO:0003677">
    <property type="term" value="F:DNA binding"/>
    <property type="evidence" value="ECO:0007669"/>
    <property type="project" value="UniProtKB-UniRule"/>
</dbReference>
<organism evidence="6 7">
    <name type="scientific">Oceanobacillus limi</name>
    <dbReference type="NCBI Taxonomy" id="930131"/>
    <lineage>
        <taxon>Bacteria</taxon>
        <taxon>Bacillati</taxon>
        <taxon>Bacillota</taxon>
        <taxon>Bacilli</taxon>
        <taxon>Bacillales</taxon>
        <taxon>Bacillaceae</taxon>
        <taxon>Oceanobacillus</taxon>
    </lineage>
</organism>
<dbReference type="GO" id="GO:0006351">
    <property type="term" value="P:DNA-templated transcription"/>
    <property type="evidence" value="ECO:0007669"/>
    <property type="project" value="UniProtKB-UniRule"/>
</dbReference>
<sequence>MIFKVLYQESAYQVPVRERTKSLYIEAESKEEVRKKLSDRNYNIEFIQVLDEAHLEYEKQSETFTTESV</sequence>
<dbReference type="RefSeq" id="WP_090869505.1">
    <property type="nucleotide sequence ID" value="NZ_FOHE01000008.1"/>
</dbReference>
<comment type="catalytic activity">
    <reaction evidence="5">
        <text>RNA(n) + a ribonucleoside 5'-triphosphate = RNA(n+1) + diphosphate</text>
        <dbReference type="Rhea" id="RHEA:21248"/>
        <dbReference type="Rhea" id="RHEA-COMP:14527"/>
        <dbReference type="Rhea" id="RHEA-COMP:17342"/>
        <dbReference type="ChEBI" id="CHEBI:33019"/>
        <dbReference type="ChEBI" id="CHEBI:61557"/>
        <dbReference type="ChEBI" id="CHEBI:140395"/>
        <dbReference type="EC" id="2.7.7.6"/>
    </reaction>
</comment>
<comment type="similarity">
    <text evidence="5">Belongs to the RNA polymerase subunit epsilon family.</text>
</comment>
<keyword evidence="7" id="KW-1185">Reference proteome</keyword>
<reference evidence="6 7" key="1">
    <citation type="submission" date="2016-10" db="EMBL/GenBank/DDBJ databases">
        <authorList>
            <person name="de Groot N.N."/>
        </authorList>
    </citation>
    <scope>NUCLEOTIDE SEQUENCE [LARGE SCALE GENOMIC DNA]</scope>
    <source>
        <strain evidence="6 7">IBRC-M 10780</strain>
    </source>
</reference>
<dbReference type="AlphaFoldDB" id="A0A1I0DAQ8"/>
<comment type="function">
    <text evidence="5">A non-essential component of RNA polymerase (RNAP).</text>
</comment>
<dbReference type="GO" id="GO:0000428">
    <property type="term" value="C:DNA-directed RNA polymerase complex"/>
    <property type="evidence" value="ECO:0007669"/>
    <property type="project" value="UniProtKB-KW"/>
</dbReference>